<keyword evidence="5" id="KW-1185">Reference proteome</keyword>
<reference evidence="2 4" key="3">
    <citation type="submission" date="2019-07" db="EMBL/GenBank/DDBJ databases">
        <title>Whole genome shotgun sequence of Methylobacterium oxalidis NBRC 107715.</title>
        <authorList>
            <person name="Hosoyama A."/>
            <person name="Uohara A."/>
            <person name="Ohji S."/>
            <person name="Ichikawa N."/>
        </authorList>
    </citation>
    <scope>NUCLEOTIDE SEQUENCE [LARGE SCALE GENOMIC DNA]</scope>
    <source>
        <strain evidence="2 4">NBRC 107715</strain>
    </source>
</reference>
<dbReference type="Proteomes" id="UP001156856">
    <property type="component" value="Unassembled WGS sequence"/>
</dbReference>
<organism evidence="2 4">
    <name type="scientific">Methylobacterium oxalidis</name>
    <dbReference type="NCBI Taxonomy" id="944322"/>
    <lineage>
        <taxon>Bacteria</taxon>
        <taxon>Pseudomonadati</taxon>
        <taxon>Pseudomonadota</taxon>
        <taxon>Alphaproteobacteria</taxon>
        <taxon>Hyphomicrobiales</taxon>
        <taxon>Methylobacteriaceae</taxon>
        <taxon>Methylobacterium</taxon>
    </lineage>
</organism>
<evidence type="ECO:0008006" key="6">
    <source>
        <dbReference type="Google" id="ProtNLM"/>
    </source>
</evidence>
<reference evidence="3" key="1">
    <citation type="journal article" date="2014" name="Int. J. Syst. Evol. Microbiol.">
        <title>Complete genome of a new Firmicutes species belonging to the dominant human colonic microbiota ('Ruminococcus bicirculans') reveals two chromosomes and a selective capacity to utilize plant glucans.</title>
        <authorList>
            <consortium name="NISC Comparative Sequencing Program"/>
            <person name="Wegmann U."/>
            <person name="Louis P."/>
            <person name="Goesmann A."/>
            <person name="Henrissat B."/>
            <person name="Duncan S.H."/>
            <person name="Flint H.J."/>
        </authorList>
    </citation>
    <scope>NUCLEOTIDE SEQUENCE</scope>
    <source>
        <strain evidence="3">NBRC 107715</strain>
    </source>
</reference>
<dbReference type="Proteomes" id="UP000321960">
    <property type="component" value="Unassembled WGS sequence"/>
</dbReference>
<evidence type="ECO:0000313" key="4">
    <source>
        <dbReference type="Proteomes" id="UP000321960"/>
    </source>
</evidence>
<proteinExistence type="predicted"/>
<evidence type="ECO:0000256" key="1">
    <source>
        <dbReference type="SAM" id="MobiDB-lite"/>
    </source>
</evidence>
<feature type="region of interest" description="Disordered" evidence="1">
    <location>
        <begin position="54"/>
        <end position="83"/>
    </location>
</feature>
<dbReference type="AlphaFoldDB" id="A0A512IX64"/>
<evidence type="ECO:0000313" key="5">
    <source>
        <dbReference type="Proteomes" id="UP001156856"/>
    </source>
</evidence>
<dbReference type="EMBL" id="BJZU01000003">
    <property type="protein sequence ID" value="GEP02285.1"/>
    <property type="molecule type" value="Genomic_DNA"/>
</dbReference>
<evidence type="ECO:0000313" key="3">
    <source>
        <dbReference type="EMBL" id="GLS62230.1"/>
    </source>
</evidence>
<sequence>MSAGRTIITLDLPDSLAGSIEARAGRAGMTASSWLSDQLETAFGSGILVRESEMSLAPRKHRKRRSKASRERHRARETAQSEA</sequence>
<evidence type="ECO:0000313" key="2">
    <source>
        <dbReference type="EMBL" id="GEP02285.1"/>
    </source>
</evidence>
<feature type="compositionally biased region" description="Basic and acidic residues" evidence="1">
    <location>
        <begin position="74"/>
        <end position="83"/>
    </location>
</feature>
<dbReference type="RefSeq" id="WP_147023958.1">
    <property type="nucleotide sequence ID" value="NZ_BJZU01000003.1"/>
</dbReference>
<feature type="compositionally biased region" description="Basic residues" evidence="1">
    <location>
        <begin position="58"/>
        <end position="73"/>
    </location>
</feature>
<gene>
    <name evidence="3" type="ORF">GCM10007888_06110</name>
    <name evidence="2" type="ORF">MOX02_03230</name>
</gene>
<name>A0A512IX64_9HYPH</name>
<reference evidence="5" key="2">
    <citation type="journal article" date="2019" name="Int. J. Syst. Evol. Microbiol.">
        <title>The Global Catalogue of Microorganisms (GCM) 10K type strain sequencing project: providing services to taxonomists for standard genome sequencing and annotation.</title>
        <authorList>
            <consortium name="The Broad Institute Genomics Platform"/>
            <consortium name="The Broad Institute Genome Sequencing Center for Infectious Disease"/>
            <person name="Wu L."/>
            <person name="Ma J."/>
        </authorList>
    </citation>
    <scope>NUCLEOTIDE SEQUENCE [LARGE SCALE GENOMIC DNA]</scope>
    <source>
        <strain evidence="5">NBRC 107715</strain>
    </source>
</reference>
<comment type="caution">
    <text evidence="2">The sequence shown here is derived from an EMBL/GenBank/DDBJ whole genome shotgun (WGS) entry which is preliminary data.</text>
</comment>
<protein>
    <recommendedName>
        <fullName evidence="6">Toxin-antitoxin system HicB family antitoxin</fullName>
    </recommendedName>
</protein>
<reference evidence="3" key="4">
    <citation type="submission" date="2023-01" db="EMBL/GenBank/DDBJ databases">
        <title>Draft genome sequence of Methylobacterium oxalidis strain NBRC 107715.</title>
        <authorList>
            <person name="Sun Q."/>
            <person name="Mori K."/>
        </authorList>
    </citation>
    <scope>NUCLEOTIDE SEQUENCE</scope>
    <source>
        <strain evidence="3">NBRC 107715</strain>
    </source>
</reference>
<accession>A0A512IX64</accession>
<dbReference type="EMBL" id="BSPK01000004">
    <property type="protein sequence ID" value="GLS62230.1"/>
    <property type="molecule type" value="Genomic_DNA"/>
</dbReference>